<organism evidence="1 2">
    <name type="scientific">Plutella xylostella</name>
    <name type="common">Diamondback moth</name>
    <name type="synonym">Plutella maculipennis</name>
    <dbReference type="NCBI Taxonomy" id="51655"/>
    <lineage>
        <taxon>Eukaryota</taxon>
        <taxon>Metazoa</taxon>
        <taxon>Ecdysozoa</taxon>
        <taxon>Arthropoda</taxon>
        <taxon>Hexapoda</taxon>
        <taxon>Insecta</taxon>
        <taxon>Pterygota</taxon>
        <taxon>Neoptera</taxon>
        <taxon>Endopterygota</taxon>
        <taxon>Lepidoptera</taxon>
        <taxon>Glossata</taxon>
        <taxon>Ditrysia</taxon>
        <taxon>Yponomeutoidea</taxon>
        <taxon>Plutellidae</taxon>
        <taxon>Plutella</taxon>
    </lineage>
</organism>
<evidence type="ECO:0000313" key="1">
    <source>
        <dbReference type="EMBL" id="CAG9136765.1"/>
    </source>
</evidence>
<reference evidence="1" key="1">
    <citation type="submission" date="2020-11" db="EMBL/GenBank/DDBJ databases">
        <authorList>
            <person name="Whiteford S."/>
        </authorList>
    </citation>
    <scope>NUCLEOTIDE SEQUENCE</scope>
</reference>
<name>A0A8S4G6M5_PLUXY</name>
<dbReference type="Proteomes" id="UP000653454">
    <property type="component" value="Unassembled WGS sequence"/>
</dbReference>
<keyword evidence="2" id="KW-1185">Reference proteome</keyword>
<protein>
    <submittedName>
        <fullName evidence="1">(diamondback moth) hypothetical protein</fullName>
    </submittedName>
</protein>
<evidence type="ECO:0000313" key="2">
    <source>
        <dbReference type="Proteomes" id="UP000653454"/>
    </source>
</evidence>
<accession>A0A8S4G6M5</accession>
<dbReference type="AlphaFoldDB" id="A0A8S4G6M5"/>
<gene>
    <name evidence="1" type="ORF">PLXY2_LOCUS15015</name>
</gene>
<proteinExistence type="predicted"/>
<comment type="caution">
    <text evidence="1">The sequence shown here is derived from an EMBL/GenBank/DDBJ whole genome shotgun (WGS) entry which is preliminary data.</text>
</comment>
<sequence>MFDSDLNVNDILRMDLMPTYFIQEINEDGRTNVSDVVKEDHNNIFPSVNGSIDAALSTLSFHRKMMNEYQCRNFVAEQILEEMGKPVLQDRVGAPFTPSAPQVSAPRPSAPWLGVPGLMQDKRSHADIMHDVGSTSYQDWLAKVTALNDVYQHFNAASPGRPSSPGNTTAAAAAAVVPGAQDRDGGYDVYEGTYPGGGYEYHMPPPPPPLYHPPAAHDDAYEQKYEHHVHEHDDHHGSGLSDLFDISLTGIAFLSFGMFVLQVCMCITMSHEQPQVMIDNGNDEMNVEEVIRFKRNAFGEPNTYPGPRSPNYYSDPATPFPKRRKKRATSLSDFSLTTLNSLSRYALLALKPTSLPCLYRALCLGNQRARSLNDSSRYWLPVWHVGVSWARGGAFGALRAAALGLGGARCNQLFPAADCSESS</sequence>
<dbReference type="EMBL" id="CAJHNJ030000159">
    <property type="protein sequence ID" value="CAG9136765.1"/>
    <property type="molecule type" value="Genomic_DNA"/>
</dbReference>